<dbReference type="Gene3D" id="2.170.270.10">
    <property type="entry name" value="SET domain"/>
    <property type="match status" value="1"/>
</dbReference>
<dbReference type="Pfam" id="PF00856">
    <property type="entry name" value="SET"/>
    <property type="match status" value="1"/>
</dbReference>
<dbReference type="GO" id="GO:0043516">
    <property type="term" value="P:regulation of DNA damage response, signal transduction by p53 class mediator"/>
    <property type="evidence" value="ECO:0007669"/>
    <property type="project" value="TreeGrafter"/>
</dbReference>
<dbReference type="GO" id="GO:0005700">
    <property type="term" value="C:polytene chromosome"/>
    <property type="evidence" value="ECO:0007669"/>
    <property type="project" value="TreeGrafter"/>
</dbReference>
<dbReference type="Proteomes" id="UP000053766">
    <property type="component" value="Unassembled WGS sequence"/>
</dbReference>
<evidence type="ECO:0000256" key="10">
    <source>
        <dbReference type="ARBA" id="ARBA00023163"/>
    </source>
</evidence>
<dbReference type="STRING" id="29172.A0A0D8XR94"/>
<feature type="compositionally biased region" description="Basic residues" evidence="13">
    <location>
        <begin position="7"/>
        <end position="16"/>
    </location>
</feature>
<evidence type="ECO:0000256" key="8">
    <source>
        <dbReference type="ARBA" id="ARBA00022853"/>
    </source>
</evidence>
<evidence type="ECO:0000256" key="1">
    <source>
        <dbReference type="ARBA" id="ARBA00004123"/>
    </source>
</evidence>
<feature type="domain" description="SET" evidence="14">
    <location>
        <begin position="100"/>
        <end position="222"/>
    </location>
</feature>
<evidence type="ECO:0000256" key="13">
    <source>
        <dbReference type="SAM" id="MobiDB-lite"/>
    </source>
</evidence>
<evidence type="ECO:0000256" key="5">
    <source>
        <dbReference type="ARBA" id="ARBA00022603"/>
    </source>
</evidence>
<keyword evidence="11" id="KW-0539">Nucleus</keyword>
<dbReference type="PROSITE" id="PS51571">
    <property type="entry name" value="SAM_MT43_PR_SET"/>
    <property type="match status" value="1"/>
</dbReference>
<keyword evidence="6" id="KW-0808">Transferase</keyword>
<sequence>MLGNVIARKRHRKKRNTLASQADHSSSQLDHEPQLSNDSLQCHNGHVRRNNPRRAVQDVSNHRITEFFPVRRSSRKTGKQLEEEEKGALRDAIYNMTNETLVEIYVDEKKGRGIRAGKSFVKNEFVIEYKGDIVDYSSAKLREQEYAKDPSIGSYMYFFKYKSKRWCVDATKESVYKGRLINHSVLRPNLRTKVVELDDGIHLILVAKRDIDESEELLYDYGDRTPETQFLRIYKGGDCFFKIKINTIFFDCLCHAFCDMQQKILHVIVIGFHHKKGCQVEFSYPKLEGSGEGGLPEEWINLPSLALPDGAHNTNDDDIVVTTNCTGYQSLLRLLWCCSKSFVEV</sequence>
<dbReference type="PROSITE" id="PS50280">
    <property type="entry name" value="SET"/>
    <property type="match status" value="1"/>
</dbReference>
<reference evidence="16" key="2">
    <citation type="journal article" date="2016" name="Sci. Rep.">
        <title>Dictyocaulus viviparus genome, variome and transcriptome elucidate lungworm biology and support future intervention.</title>
        <authorList>
            <person name="McNulty S.N."/>
            <person name="Strube C."/>
            <person name="Rosa B.A."/>
            <person name="Martin J.C."/>
            <person name="Tyagi R."/>
            <person name="Choi Y.J."/>
            <person name="Wang Q."/>
            <person name="Hallsworth Pepin K."/>
            <person name="Zhang X."/>
            <person name="Ozersky P."/>
            <person name="Wilson R.K."/>
            <person name="Sternberg P.W."/>
            <person name="Gasser R.B."/>
            <person name="Mitreva M."/>
        </authorList>
    </citation>
    <scope>NUCLEOTIDE SEQUENCE [LARGE SCALE GENOMIC DNA]</scope>
    <source>
        <strain evidence="16">HannoverDv2000</strain>
    </source>
</reference>
<dbReference type="GO" id="GO:0032259">
    <property type="term" value="P:methylation"/>
    <property type="evidence" value="ECO:0007669"/>
    <property type="project" value="UniProtKB-KW"/>
</dbReference>
<accession>A0A0D8XR94</accession>
<evidence type="ECO:0000256" key="2">
    <source>
        <dbReference type="ARBA" id="ARBA00004286"/>
    </source>
</evidence>
<evidence type="ECO:0000256" key="4">
    <source>
        <dbReference type="ARBA" id="ARBA00022454"/>
    </source>
</evidence>
<evidence type="ECO:0000313" key="16">
    <source>
        <dbReference type="Proteomes" id="UP000053766"/>
    </source>
</evidence>
<keyword evidence="10" id="KW-0804">Transcription</keyword>
<dbReference type="EC" id="2.1.1.361" evidence="3"/>
<dbReference type="InterPro" id="IPR001214">
    <property type="entry name" value="SET_dom"/>
</dbReference>
<dbReference type="InterPro" id="IPR018307">
    <property type="entry name" value="ABL9/DENND6_dom"/>
</dbReference>
<reference evidence="15 16" key="1">
    <citation type="submission" date="2013-11" db="EMBL/GenBank/DDBJ databases">
        <title>Draft genome of the bovine lungworm Dictyocaulus viviparus.</title>
        <authorList>
            <person name="Mitreva M."/>
        </authorList>
    </citation>
    <scope>NUCLEOTIDE SEQUENCE [LARGE SCALE GENOMIC DNA]</scope>
    <source>
        <strain evidence="15 16">HannoverDv2000</strain>
    </source>
</reference>
<dbReference type="OrthoDB" id="5560686at2759"/>
<evidence type="ECO:0000256" key="6">
    <source>
        <dbReference type="ARBA" id="ARBA00022679"/>
    </source>
</evidence>
<dbReference type="EMBL" id="KN716361">
    <property type="protein sequence ID" value="KJH46287.1"/>
    <property type="molecule type" value="Genomic_DNA"/>
</dbReference>
<keyword evidence="16" id="KW-1185">Reference proteome</keyword>
<keyword evidence="7" id="KW-0949">S-adenosyl-L-methionine</keyword>
<dbReference type="InterPro" id="IPR047266">
    <property type="entry name" value="KMT5A-like_SET"/>
</dbReference>
<evidence type="ECO:0000256" key="7">
    <source>
        <dbReference type="ARBA" id="ARBA00022691"/>
    </source>
</evidence>
<keyword evidence="4" id="KW-0158">Chromosome</keyword>
<keyword evidence="5" id="KW-0489">Methyltransferase</keyword>
<dbReference type="GO" id="GO:0005634">
    <property type="term" value="C:nucleus"/>
    <property type="evidence" value="ECO:0007669"/>
    <property type="project" value="UniProtKB-SubCell"/>
</dbReference>
<protein>
    <recommendedName>
        <fullName evidence="3">[histone H4]-lysine(20) N-methyltransferase</fullName>
        <ecNumber evidence="3">2.1.1.361</ecNumber>
    </recommendedName>
</protein>
<dbReference type="InterPro" id="IPR046341">
    <property type="entry name" value="SET_dom_sf"/>
</dbReference>
<evidence type="ECO:0000256" key="3">
    <source>
        <dbReference type="ARBA" id="ARBA00012187"/>
    </source>
</evidence>
<feature type="compositionally biased region" description="Polar residues" evidence="13">
    <location>
        <begin position="17"/>
        <end position="42"/>
    </location>
</feature>
<dbReference type="InterPro" id="IPR016858">
    <property type="entry name" value="KMT5A-like"/>
</dbReference>
<gene>
    <name evidence="15" type="ORF">DICVIV_07675</name>
</gene>
<dbReference type="AlphaFoldDB" id="A0A0D8XR94"/>
<dbReference type="SMART" id="SM00317">
    <property type="entry name" value="SET"/>
    <property type="match status" value="1"/>
</dbReference>
<feature type="region of interest" description="Disordered" evidence="13">
    <location>
        <begin position="1"/>
        <end position="51"/>
    </location>
</feature>
<evidence type="ECO:0000256" key="9">
    <source>
        <dbReference type="ARBA" id="ARBA00023015"/>
    </source>
</evidence>
<dbReference type="PANTHER" id="PTHR46167:SF1">
    <property type="entry name" value="N-LYSINE METHYLTRANSFERASE KMT5A"/>
    <property type="match status" value="1"/>
</dbReference>
<dbReference type="InterPro" id="IPR051760">
    <property type="entry name" value="KMT5A"/>
</dbReference>
<keyword evidence="8" id="KW-0156">Chromatin regulator</keyword>
<dbReference type="CDD" id="cd10528">
    <property type="entry name" value="SET_SETD8"/>
    <property type="match status" value="1"/>
</dbReference>
<dbReference type="Pfam" id="PF09794">
    <property type="entry name" value="Avl9"/>
    <property type="match status" value="1"/>
</dbReference>
<dbReference type="GO" id="GO:0140944">
    <property type="term" value="F:histone H4K20 monomethyltransferase activity"/>
    <property type="evidence" value="ECO:0007669"/>
    <property type="project" value="UniProtKB-EC"/>
</dbReference>
<evidence type="ECO:0000256" key="12">
    <source>
        <dbReference type="ARBA" id="ARBA00047784"/>
    </source>
</evidence>
<keyword evidence="9" id="KW-0805">Transcription regulation</keyword>
<dbReference type="SUPFAM" id="SSF82199">
    <property type="entry name" value="SET domain"/>
    <property type="match status" value="1"/>
</dbReference>
<comment type="catalytic activity">
    <reaction evidence="12">
        <text>L-lysyl(20)-[histone H4] + S-adenosyl-L-methionine = N(6)-methyl-L-lysyl(20)-[histone H4] + S-adenosyl-L-homocysteine + H(+)</text>
        <dbReference type="Rhea" id="RHEA:60344"/>
        <dbReference type="Rhea" id="RHEA-COMP:15554"/>
        <dbReference type="Rhea" id="RHEA-COMP:15555"/>
        <dbReference type="ChEBI" id="CHEBI:15378"/>
        <dbReference type="ChEBI" id="CHEBI:29969"/>
        <dbReference type="ChEBI" id="CHEBI:57856"/>
        <dbReference type="ChEBI" id="CHEBI:59789"/>
        <dbReference type="ChEBI" id="CHEBI:61929"/>
        <dbReference type="EC" id="2.1.1.361"/>
    </reaction>
</comment>
<proteinExistence type="predicted"/>
<name>A0A0D8XR94_DICVI</name>
<evidence type="ECO:0000256" key="11">
    <source>
        <dbReference type="ARBA" id="ARBA00023242"/>
    </source>
</evidence>
<dbReference type="PANTHER" id="PTHR46167">
    <property type="entry name" value="N-LYSINE METHYLTRANSFERASE KMT5A"/>
    <property type="match status" value="1"/>
</dbReference>
<dbReference type="GO" id="GO:0006357">
    <property type="term" value="P:regulation of transcription by RNA polymerase II"/>
    <property type="evidence" value="ECO:0007669"/>
    <property type="project" value="TreeGrafter"/>
</dbReference>
<evidence type="ECO:0000313" key="15">
    <source>
        <dbReference type="EMBL" id="KJH46287.1"/>
    </source>
</evidence>
<evidence type="ECO:0000259" key="14">
    <source>
        <dbReference type="PROSITE" id="PS50280"/>
    </source>
</evidence>
<comment type="subcellular location">
    <subcellularLocation>
        <location evidence="2">Chromosome</location>
    </subcellularLocation>
    <subcellularLocation>
        <location evidence="1">Nucleus</location>
    </subcellularLocation>
</comment>
<organism evidence="15 16">
    <name type="scientific">Dictyocaulus viviparus</name>
    <name type="common">Bovine lungworm</name>
    <dbReference type="NCBI Taxonomy" id="29172"/>
    <lineage>
        <taxon>Eukaryota</taxon>
        <taxon>Metazoa</taxon>
        <taxon>Ecdysozoa</taxon>
        <taxon>Nematoda</taxon>
        <taxon>Chromadorea</taxon>
        <taxon>Rhabditida</taxon>
        <taxon>Rhabditina</taxon>
        <taxon>Rhabditomorpha</taxon>
        <taxon>Strongyloidea</taxon>
        <taxon>Metastrongylidae</taxon>
        <taxon>Dictyocaulus</taxon>
    </lineage>
</organism>